<comment type="caution">
    <text evidence="2">The sequence shown here is derived from an EMBL/GenBank/DDBJ whole genome shotgun (WGS) entry which is preliminary data.</text>
</comment>
<name>A0A0G1Z3I2_9BACT</name>
<dbReference type="EMBL" id="LCQD01000002">
    <property type="protein sequence ID" value="KKW13354.1"/>
    <property type="molecule type" value="Genomic_DNA"/>
</dbReference>
<accession>A0A0G1Z3I2</accession>
<evidence type="ECO:0000313" key="3">
    <source>
        <dbReference type="Proteomes" id="UP000034588"/>
    </source>
</evidence>
<gene>
    <name evidence="2" type="ORF">UY48_C0002G0045</name>
</gene>
<sequence>MLRGSTIPDAETPSILDEEEDQWEWVVDDGNGNVAVEFPGNKDCPRTAGVFTFDPRSKTEGTISPCSEWSHFGVNCTEELVVHDGRWQGAVEPPVR</sequence>
<evidence type="ECO:0000313" key="2">
    <source>
        <dbReference type="EMBL" id="KKW13354.1"/>
    </source>
</evidence>
<reference evidence="2 3" key="1">
    <citation type="journal article" date="2015" name="Nature">
        <title>rRNA introns, odd ribosomes, and small enigmatic genomes across a large radiation of phyla.</title>
        <authorList>
            <person name="Brown C.T."/>
            <person name="Hug L.A."/>
            <person name="Thomas B.C."/>
            <person name="Sharon I."/>
            <person name="Castelle C.J."/>
            <person name="Singh A."/>
            <person name="Wilkins M.J."/>
            <person name="Williams K.H."/>
            <person name="Banfield J.F."/>
        </authorList>
    </citation>
    <scope>NUCLEOTIDE SEQUENCE [LARGE SCALE GENOMIC DNA]</scope>
</reference>
<dbReference type="AlphaFoldDB" id="A0A0G1Z3I2"/>
<organism evidence="2 3">
    <name type="scientific">Candidatus Gottesmanbacteria bacterium GW2011_GWB1_49_7</name>
    <dbReference type="NCBI Taxonomy" id="1618448"/>
    <lineage>
        <taxon>Bacteria</taxon>
        <taxon>Candidatus Gottesmaniibacteriota</taxon>
    </lineage>
</organism>
<evidence type="ECO:0000256" key="1">
    <source>
        <dbReference type="SAM" id="MobiDB-lite"/>
    </source>
</evidence>
<proteinExistence type="predicted"/>
<dbReference type="Proteomes" id="UP000034588">
    <property type="component" value="Unassembled WGS sequence"/>
</dbReference>
<feature type="region of interest" description="Disordered" evidence="1">
    <location>
        <begin position="1"/>
        <end position="21"/>
    </location>
</feature>
<protein>
    <submittedName>
        <fullName evidence="2">Uncharacterized protein</fullName>
    </submittedName>
</protein>